<protein>
    <submittedName>
        <fullName evidence="1">Uncharacterized protein</fullName>
    </submittedName>
</protein>
<evidence type="ECO:0000313" key="2">
    <source>
        <dbReference type="Proteomes" id="UP000708208"/>
    </source>
</evidence>
<reference evidence="1" key="1">
    <citation type="submission" date="2021-06" db="EMBL/GenBank/DDBJ databases">
        <authorList>
            <person name="Hodson N. C."/>
            <person name="Mongue J. A."/>
            <person name="Jaron S. K."/>
        </authorList>
    </citation>
    <scope>NUCLEOTIDE SEQUENCE</scope>
</reference>
<dbReference type="EMBL" id="CAJVCH010226834">
    <property type="protein sequence ID" value="CAG7732206.1"/>
    <property type="molecule type" value="Genomic_DNA"/>
</dbReference>
<organism evidence="1 2">
    <name type="scientific">Allacma fusca</name>
    <dbReference type="NCBI Taxonomy" id="39272"/>
    <lineage>
        <taxon>Eukaryota</taxon>
        <taxon>Metazoa</taxon>
        <taxon>Ecdysozoa</taxon>
        <taxon>Arthropoda</taxon>
        <taxon>Hexapoda</taxon>
        <taxon>Collembola</taxon>
        <taxon>Symphypleona</taxon>
        <taxon>Sminthuridae</taxon>
        <taxon>Allacma</taxon>
    </lineage>
</organism>
<comment type="caution">
    <text evidence="1">The sequence shown here is derived from an EMBL/GenBank/DDBJ whole genome shotgun (WGS) entry which is preliminary data.</text>
</comment>
<dbReference type="Proteomes" id="UP000708208">
    <property type="component" value="Unassembled WGS sequence"/>
</dbReference>
<proteinExistence type="predicted"/>
<keyword evidence="2" id="KW-1185">Reference proteome</keyword>
<sequence>MPAISMKQKNVISWDCWKVWNSGSPEMFLVESPGCYCSKLINRNNSSPYRTLANTVKLTGDCQLGHFVGVRRPLTNNSSSVGVGSPFLIVGNDSVMQYPCYLINNYLLTSNYWL</sequence>
<dbReference type="AlphaFoldDB" id="A0A8J2KV06"/>
<gene>
    <name evidence="1" type="ORF">AFUS01_LOCUS20736</name>
</gene>
<name>A0A8J2KV06_9HEXA</name>
<evidence type="ECO:0000313" key="1">
    <source>
        <dbReference type="EMBL" id="CAG7732206.1"/>
    </source>
</evidence>
<accession>A0A8J2KV06</accession>